<proteinExistence type="predicted"/>
<dbReference type="RefSeq" id="WP_008484639.1">
    <property type="nucleotide sequence ID" value="NZ_AMRI01000012.1"/>
</dbReference>
<dbReference type="CDD" id="cd00257">
    <property type="entry name" value="beta-trefoil_FSCN-like"/>
    <property type="match status" value="1"/>
</dbReference>
<evidence type="ECO:0000313" key="1">
    <source>
        <dbReference type="EMBL" id="EKE73752.1"/>
    </source>
</evidence>
<protein>
    <submittedName>
        <fullName evidence="1">Uncharacterized protein</fullName>
    </submittedName>
</protein>
<reference evidence="1 2" key="1">
    <citation type="journal article" date="2012" name="J. Bacteriol.">
        <title>Genome Sequence of Gallaecimonas xiamenensis Type Strain 3-C-1.</title>
        <authorList>
            <person name="Lai Q."/>
            <person name="Wang L."/>
            <person name="Wang W."/>
            <person name="Shao Z."/>
        </authorList>
    </citation>
    <scope>NUCLEOTIDE SEQUENCE [LARGE SCALE GENOMIC DNA]</scope>
    <source>
        <strain evidence="1 2">3-C-1</strain>
    </source>
</reference>
<sequence length="253" mass="27905">MATENSFNLESTRFVNTYLRTDGNIVNCQYTAGPWERWQIIPLGTKPGFFLQSVQFPGSYLCVLQGIVTITHSKVEATDFNLILCDPNDTSKVAVQAPTGLFVTISSGMSAFNGAGGGAVQLLPFSPEAIFDLMPANYGNQPQVKQVDVTSHPPIPTGLKATYLQNPNSLDPADRCDVLVWNELTYWAYSYTDNRVGMAILAYDASNQLVQRWDQDGARYLWKITVDADNQTVQFIGQASQAITMTWDSLKVG</sequence>
<dbReference type="STRING" id="745411.B3C1_10152"/>
<dbReference type="Proteomes" id="UP000006755">
    <property type="component" value="Unassembled WGS sequence"/>
</dbReference>
<name>K2JGS1_9GAMM</name>
<dbReference type="EMBL" id="AMRI01000012">
    <property type="protein sequence ID" value="EKE73752.1"/>
    <property type="molecule type" value="Genomic_DNA"/>
</dbReference>
<organism evidence="1 2">
    <name type="scientific">Gallaecimonas xiamenensis 3-C-1</name>
    <dbReference type="NCBI Taxonomy" id="745411"/>
    <lineage>
        <taxon>Bacteria</taxon>
        <taxon>Pseudomonadati</taxon>
        <taxon>Pseudomonadota</taxon>
        <taxon>Gammaproteobacteria</taxon>
        <taxon>Enterobacterales</taxon>
        <taxon>Gallaecimonadaceae</taxon>
        <taxon>Gallaecimonas</taxon>
    </lineage>
</organism>
<dbReference type="eggNOG" id="ENOG50332EZ">
    <property type="taxonomic scope" value="Bacteria"/>
</dbReference>
<keyword evidence="2" id="KW-1185">Reference proteome</keyword>
<accession>K2JGS1</accession>
<comment type="caution">
    <text evidence="1">The sequence shown here is derived from an EMBL/GenBank/DDBJ whole genome shotgun (WGS) entry which is preliminary data.</text>
</comment>
<dbReference type="InterPro" id="IPR008999">
    <property type="entry name" value="Actin-crosslinking"/>
</dbReference>
<gene>
    <name evidence="1" type="ORF">B3C1_10152</name>
</gene>
<dbReference type="SUPFAM" id="SSF50405">
    <property type="entry name" value="Actin-crosslinking proteins"/>
    <property type="match status" value="1"/>
</dbReference>
<dbReference type="AlphaFoldDB" id="K2JGS1"/>
<evidence type="ECO:0000313" key="2">
    <source>
        <dbReference type="Proteomes" id="UP000006755"/>
    </source>
</evidence>
<dbReference type="OrthoDB" id="1189445at2"/>